<dbReference type="SUPFAM" id="SSF53098">
    <property type="entry name" value="Ribonuclease H-like"/>
    <property type="match status" value="1"/>
</dbReference>
<keyword evidence="6" id="KW-0255">Endonuclease</keyword>
<evidence type="ECO:0000256" key="3">
    <source>
        <dbReference type="ARBA" id="ARBA00012180"/>
    </source>
</evidence>
<evidence type="ECO:0000313" key="10">
    <source>
        <dbReference type="Proteomes" id="UP000487350"/>
    </source>
</evidence>
<keyword evidence="7" id="KW-0378">Hydrolase</keyword>
<organism evidence="9 10">
    <name type="scientific">Caenimonas koreensis DSM 17982</name>
    <dbReference type="NCBI Taxonomy" id="1121255"/>
    <lineage>
        <taxon>Bacteria</taxon>
        <taxon>Pseudomonadati</taxon>
        <taxon>Pseudomonadota</taxon>
        <taxon>Betaproteobacteria</taxon>
        <taxon>Burkholderiales</taxon>
        <taxon>Comamonadaceae</taxon>
        <taxon>Caenimonas</taxon>
    </lineage>
</organism>
<evidence type="ECO:0000256" key="1">
    <source>
        <dbReference type="ARBA" id="ARBA00000077"/>
    </source>
</evidence>
<evidence type="ECO:0000313" key="9">
    <source>
        <dbReference type="EMBL" id="MRD49275.1"/>
    </source>
</evidence>
<dbReference type="InterPro" id="IPR036397">
    <property type="entry name" value="RNaseH_sf"/>
</dbReference>
<comment type="similarity">
    <text evidence="2">Belongs to the RNase H family.</text>
</comment>
<dbReference type="InterPro" id="IPR050092">
    <property type="entry name" value="RNase_H"/>
</dbReference>
<reference evidence="9 10" key="1">
    <citation type="submission" date="2019-11" db="EMBL/GenBank/DDBJ databases">
        <title>Caenimonas koreensis gen. nov., sp. nov., isolated from activated sludge.</title>
        <authorList>
            <person name="Seung H.R."/>
        </authorList>
    </citation>
    <scope>NUCLEOTIDE SEQUENCE [LARGE SCALE GENOMIC DNA]</scope>
    <source>
        <strain evidence="9 10">EMB320</strain>
    </source>
</reference>
<proteinExistence type="inferred from homology"/>
<dbReference type="OrthoDB" id="7845843at2"/>
<comment type="catalytic activity">
    <reaction evidence="1">
        <text>Endonucleolytic cleavage to 5'-phosphomonoester.</text>
        <dbReference type="EC" id="3.1.26.4"/>
    </reaction>
</comment>
<name>A0A844AY38_9BURK</name>
<dbReference type="Proteomes" id="UP000487350">
    <property type="component" value="Unassembled WGS sequence"/>
</dbReference>
<feature type="domain" description="RNase H type-1" evidence="8">
    <location>
        <begin position="10"/>
        <end position="167"/>
    </location>
</feature>
<dbReference type="EC" id="3.1.26.4" evidence="3"/>
<dbReference type="GO" id="GO:0043137">
    <property type="term" value="P:DNA replication, removal of RNA primer"/>
    <property type="evidence" value="ECO:0007669"/>
    <property type="project" value="TreeGrafter"/>
</dbReference>
<dbReference type="GO" id="GO:0046872">
    <property type="term" value="F:metal ion binding"/>
    <property type="evidence" value="ECO:0007669"/>
    <property type="project" value="UniProtKB-KW"/>
</dbReference>
<protein>
    <recommendedName>
        <fullName evidence="3">ribonuclease H</fullName>
        <ecNumber evidence="3">3.1.26.4</ecNumber>
    </recommendedName>
</protein>
<dbReference type="RefSeq" id="WP_153586590.1">
    <property type="nucleotide sequence ID" value="NZ_WJBU01000022.1"/>
</dbReference>
<evidence type="ECO:0000256" key="4">
    <source>
        <dbReference type="ARBA" id="ARBA00022722"/>
    </source>
</evidence>
<evidence type="ECO:0000256" key="7">
    <source>
        <dbReference type="ARBA" id="ARBA00022801"/>
    </source>
</evidence>
<evidence type="ECO:0000256" key="6">
    <source>
        <dbReference type="ARBA" id="ARBA00022759"/>
    </source>
</evidence>
<evidence type="ECO:0000256" key="5">
    <source>
        <dbReference type="ARBA" id="ARBA00022723"/>
    </source>
</evidence>
<dbReference type="GO" id="GO:0004523">
    <property type="term" value="F:RNA-DNA hybrid ribonuclease activity"/>
    <property type="evidence" value="ECO:0007669"/>
    <property type="project" value="UniProtKB-EC"/>
</dbReference>
<sequence>MVITQGGIHDEEALNIYTDGSSFPGKKRAAGVGVVLMWVDEAGNSQTSEYAPTGYQSATIDEMEIQACTVGLQEAMNVFPDLGRFKRILLFSDSQYVTDNFVSAMYVWPKRAWRGANGTPVKNIDLWRRLKKEVTTCPIRVDVRWVKGHKSNIYNRAADKLAKKSAAMPFQKPLSVSQTTRKWSDRKTQRGCVTFDGRTVKIRIISTKYDKYVKEYEYRFEVIDREDLSYKDLDFVWYKHLLSRNKCLLVRVNSDQNHPAIDEVLEELNPDDYKY</sequence>
<dbReference type="Pfam" id="PF00075">
    <property type="entry name" value="RNase_H"/>
    <property type="match status" value="1"/>
</dbReference>
<keyword evidence="5" id="KW-0479">Metal-binding</keyword>
<dbReference type="PROSITE" id="PS50879">
    <property type="entry name" value="RNASE_H_1"/>
    <property type="match status" value="1"/>
</dbReference>
<dbReference type="InterPro" id="IPR012337">
    <property type="entry name" value="RNaseH-like_sf"/>
</dbReference>
<keyword evidence="4" id="KW-0540">Nuclease</keyword>
<dbReference type="PANTHER" id="PTHR10642:SF26">
    <property type="entry name" value="RIBONUCLEASE H1"/>
    <property type="match status" value="1"/>
</dbReference>
<gene>
    <name evidence="9" type="ORF">GHT07_18525</name>
</gene>
<keyword evidence="10" id="KW-1185">Reference proteome</keyword>
<dbReference type="Gene3D" id="3.30.420.10">
    <property type="entry name" value="Ribonuclease H-like superfamily/Ribonuclease H"/>
    <property type="match status" value="1"/>
</dbReference>
<evidence type="ECO:0000259" key="8">
    <source>
        <dbReference type="PROSITE" id="PS50879"/>
    </source>
</evidence>
<dbReference type="EMBL" id="WJBU01000022">
    <property type="protein sequence ID" value="MRD49275.1"/>
    <property type="molecule type" value="Genomic_DNA"/>
</dbReference>
<dbReference type="InterPro" id="IPR002156">
    <property type="entry name" value="RNaseH_domain"/>
</dbReference>
<accession>A0A844AY38</accession>
<dbReference type="PANTHER" id="PTHR10642">
    <property type="entry name" value="RIBONUCLEASE H1"/>
    <property type="match status" value="1"/>
</dbReference>
<dbReference type="GO" id="GO:0003676">
    <property type="term" value="F:nucleic acid binding"/>
    <property type="evidence" value="ECO:0007669"/>
    <property type="project" value="InterPro"/>
</dbReference>
<dbReference type="AlphaFoldDB" id="A0A844AY38"/>
<comment type="caution">
    <text evidence="9">The sequence shown here is derived from an EMBL/GenBank/DDBJ whole genome shotgun (WGS) entry which is preliminary data.</text>
</comment>
<evidence type="ECO:0000256" key="2">
    <source>
        <dbReference type="ARBA" id="ARBA00005300"/>
    </source>
</evidence>